<dbReference type="InterPro" id="IPR055336">
    <property type="entry name" value="At4g00755-like"/>
</dbReference>
<evidence type="ECO:0000313" key="3">
    <source>
        <dbReference type="Proteomes" id="UP001341840"/>
    </source>
</evidence>
<dbReference type="InterPro" id="IPR001810">
    <property type="entry name" value="F-box_dom"/>
</dbReference>
<dbReference type="InterPro" id="IPR036047">
    <property type="entry name" value="F-box-like_dom_sf"/>
</dbReference>
<organism evidence="2 3">
    <name type="scientific">Stylosanthes scabra</name>
    <dbReference type="NCBI Taxonomy" id="79078"/>
    <lineage>
        <taxon>Eukaryota</taxon>
        <taxon>Viridiplantae</taxon>
        <taxon>Streptophyta</taxon>
        <taxon>Embryophyta</taxon>
        <taxon>Tracheophyta</taxon>
        <taxon>Spermatophyta</taxon>
        <taxon>Magnoliopsida</taxon>
        <taxon>eudicotyledons</taxon>
        <taxon>Gunneridae</taxon>
        <taxon>Pentapetalae</taxon>
        <taxon>rosids</taxon>
        <taxon>fabids</taxon>
        <taxon>Fabales</taxon>
        <taxon>Fabaceae</taxon>
        <taxon>Papilionoideae</taxon>
        <taxon>50 kb inversion clade</taxon>
        <taxon>dalbergioids sensu lato</taxon>
        <taxon>Dalbergieae</taxon>
        <taxon>Pterocarpus clade</taxon>
        <taxon>Stylosanthes</taxon>
    </lineage>
</organism>
<dbReference type="EMBL" id="JASCZI010272029">
    <property type="protein sequence ID" value="MED6219391.1"/>
    <property type="molecule type" value="Genomic_DNA"/>
</dbReference>
<keyword evidence="3" id="KW-1185">Reference proteome</keyword>
<dbReference type="SUPFAM" id="SSF81383">
    <property type="entry name" value="F-box domain"/>
    <property type="match status" value="1"/>
</dbReference>
<evidence type="ECO:0000259" key="1">
    <source>
        <dbReference type="Pfam" id="PF12937"/>
    </source>
</evidence>
<dbReference type="PANTHER" id="PTHR39741">
    <property type="entry name" value="F-BOX DOMAIN CONTAINING PROTEIN, EXPRESSED"/>
    <property type="match status" value="1"/>
</dbReference>
<reference evidence="2 3" key="1">
    <citation type="journal article" date="2023" name="Plants (Basel)">
        <title>Bridging the Gap: Combining Genomics and Transcriptomics Approaches to Understand Stylosanthes scabra, an Orphan Legume from the Brazilian Caatinga.</title>
        <authorList>
            <person name="Ferreira-Neto J.R.C."/>
            <person name="da Silva M.D."/>
            <person name="Binneck E."/>
            <person name="de Melo N.F."/>
            <person name="da Silva R.H."/>
            <person name="de Melo A.L.T.M."/>
            <person name="Pandolfi V."/>
            <person name="Bustamante F.O."/>
            <person name="Brasileiro-Vidal A.C."/>
            <person name="Benko-Iseppon A.M."/>
        </authorList>
    </citation>
    <scope>NUCLEOTIDE SEQUENCE [LARGE SCALE GENOMIC DNA]</scope>
    <source>
        <tissue evidence="2">Leaves</tissue>
    </source>
</reference>
<proteinExistence type="predicted"/>
<gene>
    <name evidence="2" type="ORF">PIB30_035396</name>
</gene>
<dbReference type="Proteomes" id="UP001341840">
    <property type="component" value="Unassembled WGS sequence"/>
</dbReference>
<dbReference type="PANTHER" id="PTHR39741:SF2">
    <property type="entry name" value="F-BOX DOMAIN-CONTAINING PROTEIN"/>
    <property type="match status" value="1"/>
</dbReference>
<sequence>MSEVKSKLNFMQWLGPDLSMKILTHLDDPCDLIRVSTLSRSWHKFVIEYGLFKQLCLKKFPEISAHSSVVRIIEVDNMIEPVSDMLGSSLNWEYLKRNHRVYAFLASGLSPISKNCIAKAKRASSTDNYPEHGEMNTMEPRDRTRLGASYWSSKGKSDPSVPEALVYKLACKICLVTEIHVQPFQAYFQPGQPIYSAKAVRFRIGCPKEAYEIEEGATIYLDMLESRILGDEYWTYTSPEYPMLQKNCLQKFKLPEPVLCIGGILQVELLGRVQKKETNKLFYLCVCHVKVVGRLLLPPFDVKLDQPSGKCTLNYCPRTDHCPSLRGNLSSPSQWRLDAFTADIQRSAMSMWEEVIISRRIEREFGGR</sequence>
<name>A0ABU6ZAU1_9FABA</name>
<dbReference type="Gene3D" id="1.20.1280.50">
    <property type="match status" value="1"/>
</dbReference>
<dbReference type="Pfam" id="PF12937">
    <property type="entry name" value="F-box-like"/>
    <property type="match status" value="1"/>
</dbReference>
<protein>
    <recommendedName>
        <fullName evidence="1">F-box domain-containing protein</fullName>
    </recommendedName>
</protein>
<accession>A0ABU6ZAU1</accession>
<comment type="caution">
    <text evidence="2">The sequence shown here is derived from an EMBL/GenBank/DDBJ whole genome shotgun (WGS) entry which is preliminary data.</text>
</comment>
<feature type="domain" description="F-box" evidence="1">
    <location>
        <begin position="17"/>
        <end position="57"/>
    </location>
</feature>
<evidence type="ECO:0000313" key="2">
    <source>
        <dbReference type="EMBL" id="MED6219391.1"/>
    </source>
</evidence>